<evidence type="ECO:0000313" key="2">
    <source>
        <dbReference type="EMBL" id="AQK38682.1"/>
    </source>
</evidence>
<dbReference type="eggNOG" id="KOG1917">
    <property type="taxonomic scope" value="Eukaryota"/>
</dbReference>
<protein>
    <submittedName>
        <fullName evidence="2">Ubiquitin carboxyl-terminal hydrolase family protein</fullName>
    </submittedName>
</protein>
<gene>
    <name evidence="2" type="ORF">ZEAMMB73_Zm00001d023235</name>
</gene>
<dbReference type="PANTHER" id="PTHR31476:SF12">
    <property type="entry name" value="UBIQUITIN CARBOXYL-TERMINAL HYDROLASE FAMILY PROTEIN"/>
    <property type="match status" value="1"/>
</dbReference>
<keyword evidence="2" id="KW-0378">Hydrolase</keyword>
<dbReference type="PANTHER" id="PTHR31476">
    <property type="entry name" value="PROTEIN WHAT'S THIS FACTOR 1 HOMOLOG, CHLOROPLASTIC"/>
    <property type="match status" value="1"/>
</dbReference>
<dbReference type="AlphaFoldDB" id="A0A1D6IQV9"/>
<dbReference type="EMBL" id="CM000786">
    <property type="protein sequence ID" value="AQK38682.1"/>
    <property type="molecule type" value="Genomic_DNA"/>
</dbReference>
<feature type="domain" description="PORR" evidence="1">
    <location>
        <begin position="55"/>
        <end position="377"/>
    </location>
</feature>
<sequence length="644" mass="73102">MATIISGARSLHSLALRSRMLGEMTQLGPFNRNVQRRWRKPVDSARTRLEGRTMDHRLDKLMVQLRNLRLALALHEVISQQRNGYASLQLLSRWRHEVGLNIEVGAFLKKYPHVFQTYVHPVKRNHCCKITQKMSDLIAEEDAVVRENEVGVVQRLKKLLMLSVDGTLNMHALWLIRRELGLPDDYRSSILPNHRHDLILESPATLSLFSMDETLAVAKVDEWRKREYTEKWLAESETKYAFPINFPTGFKVQKGFREKLKNWQRLPYTKPYEKNDSHSIRNVERLEKRIVGVLHELLSLTIERMMPLERLSHFRRLYTMEVNLLEFFLKYPGIFYISTKGSTQTVILRESYSKGYLIEPNPVYIVRRKMLDLVLSGSRNVGECQQDSATWSAEEHGLGSSHGCQDNICQAVGAVLEEKVPLIYSLLKGLALQLPDDVPDKNEIIRLRKVASSVGVGDKHDAEWVHSILADAGAANDNSWILLPYLCAAFMVSNIWNGAVYDVNIGGLSNNLHCLARCMNCKRPSYRAVSQQKQISNLAAHRPEADIPGPALRAVPVRAKEHLRSSHPIHHPALDIPPAVRRLSAGLGTGGAVPKAVASHLSGTRVPVRKADAEPTRDNTQVPHLRPRLLQLVGVPARRWLRRG</sequence>
<dbReference type="Pfam" id="PF11955">
    <property type="entry name" value="PORR"/>
    <property type="match status" value="1"/>
</dbReference>
<dbReference type="InterPro" id="IPR019137">
    <property type="entry name" value="Nck-associated_protein-1"/>
</dbReference>
<reference evidence="2" key="1">
    <citation type="submission" date="2015-12" db="EMBL/GenBank/DDBJ databases">
        <title>Update maize B73 reference genome by single molecule sequencing technologies.</title>
        <authorList>
            <consortium name="Maize Genome Sequencing Project"/>
            <person name="Ware D."/>
        </authorList>
    </citation>
    <scope>NUCLEOTIDE SEQUENCE</scope>
    <source>
        <tissue evidence="2">Seedling</tissue>
    </source>
</reference>
<dbReference type="InterPro" id="IPR045040">
    <property type="entry name" value="PORR_fam"/>
</dbReference>
<name>A0A1D6IQV9_MAIZE</name>
<organism evidence="2">
    <name type="scientific">Zea mays</name>
    <name type="common">Maize</name>
    <dbReference type="NCBI Taxonomy" id="4577"/>
    <lineage>
        <taxon>Eukaryota</taxon>
        <taxon>Viridiplantae</taxon>
        <taxon>Streptophyta</taxon>
        <taxon>Embryophyta</taxon>
        <taxon>Tracheophyta</taxon>
        <taxon>Spermatophyta</taxon>
        <taxon>Magnoliopsida</taxon>
        <taxon>Liliopsida</taxon>
        <taxon>Poales</taxon>
        <taxon>Poaceae</taxon>
        <taxon>PACMAD clade</taxon>
        <taxon>Panicoideae</taxon>
        <taxon>Andropogonodae</taxon>
        <taxon>Andropogoneae</taxon>
        <taxon>Tripsacinae</taxon>
        <taxon>Zea</taxon>
    </lineage>
</organism>
<accession>A0A1D6IQV9</accession>
<dbReference type="PaxDb" id="4577-GRMZM2G089565_P02"/>
<proteinExistence type="predicted"/>
<evidence type="ECO:0000259" key="1">
    <source>
        <dbReference type="Pfam" id="PF11955"/>
    </source>
</evidence>
<dbReference type="ExpressionAtlas" id="A0A1D6IQV9">
    <property type="expression patterns" value="baseline and differential"/>
</dbReference>
<dbReference type="InParanoid" id="A0A1D6IQV9"/>
<dbReference type="Pfam" id="PF09735">
    <property type="entry name" value="Nckap1"/>
    <property type="match status" value="1"/>
</dbReference>
<dbReference type="InterPro" id="IPR021099">
    <property type="entry name" value="PORR_domain"/>
</dbReference>
<dbReference type="GO" id="GO:0016787">
    <property type="term" value="F:hydrolase activity"/>
    <property type="evidence" value="ECO:0007669"/>
    <property type="project" value="UniProtKB-KW"/>
</dbReference>
<dbReference type="FunCoup" id="A0A1D6IQV9">
    <property type="interactions" value="1893"/>
</dbReference>
<dbReference type="GO" id="GO:0003723">
    <property type="term" value="F:RNA binding"/>
    <property type="evidence" value="ECO:0007669"/>
    <property type="project" value="InterPro"/>
</dbReference>
<dbReference type="SMR" id="A0A1D6IQV9"/>